<evidence type="ECO:0000256" key="1">
    <source>
        <dbReference type="SAM" id="MobiDB-lite"/>
    </source>
</evidence>
<dbReference type="InterPro" id="IPR036047">
    <property type="entry name" value="F-box-like_dom_sf"/>
</dbReference>
<evidence type="ECO:0000259" key="2">
    <source>
        <dbReference type="Pfam" id="PF00646"/>
    </source>
</evidence>
<dbReference type="InterPro" id="IPR001810">
    <property type="entry name" value="F-box_dom"/>
</dbReference>
<gene>
    <name evidence="3" type="ORF">PCOL08062_LOCUS10259</name>
</gene>
<reference evidence="3" key="1">
    <citation type="submission" date="2021-01" db="EMBL/GenBank/DDBJ databases">
        <authorList>
            <person name="Corre E."/>
            <person name="Pelletier E."/>
            <person name="Niang G."/>
            <person name="Scheremetjew M."/>
            <person name="Finn R."/>
            <person name="Kale V."/>
            <person name="Holt S."/>
            <person name="Cochrane G."/>
            <person name="Meng A."/>
            <person name="Brown T."/>
            <person name="Cohen L."/>
        </authorList>
    </citation>
    <scope>NUCLEOTIDE SEQUENCE</scope>
    <source>
        <strain evidence="3">CCMP1413</strain>
    </source>
</reference>
<protein>
    <recommendedName>
        <fullName evidence="2">F-box domain-containing protein</fullName>
    </recommendedName>
</protein>
<feature type="region of interest" description="Disordered" evidence="1">
    <location>
        <begin position="1"/>
        <end position="20"/>
    </location>
</feature>
<evidence type="ECO:0000313" key="3">
    <source>
        <dbReference type="EMBL" id="CAD8247642.1"/>
    </source>
</evidence>
<accession>A0A7R9Y619</accession>
<feature type="domain" description="F-box" evidence="2">
    <location>
        <begin position="85"/>
        <end position="119"/>
    </location>
</feature>
<dbReference type="SUPFAM" id="SSF81383">
    <property type="entry name" value="F-box domain"/>
    <property type="match status" value="1"/>
</dbReference>
<dbReference type="Pfam" id="PF00646">
    <property type="entry name" value="F-box"/>
    <property type="match status" value="1"/>
</dbReference>
<dbReference type="AlphaFoldDB" id="A0A7R9Y619"/>
<name>A0A7R9Y619_9VIRI</name>
<organism evidence="3">
    <name type="scientific">Prasinoderma coloniale</name>
    <dbReference type="NCBI Taxonomy" id="156133"/>
    <lineage>
        <taxon>Eukaryota</taxon>
        <taxon>Viridiplantae</taxon>
        <taxon>Prasinodermophyta</taxon>
        <taxon>Prasinodermophyceae</taxon>
        <taxon>Prasinodermales</taxon>
        <taxon>Prasinodermaceae</taxon>
        <taxon>Prasinoderma</taxon>
    </lineage>
</organism>
<dbReference type="EMBL" id="HBDZ01013381">
    <property type="protein sequence ID" value="CAD8247642.1"/>
    <property type="molecule type" value="Transcribed_RNA"/>
</dbReference>
<proteinExistence type="predicted"/>
<sequence length="491" mass="54104">MARKGKSKGKKAAGPAPGKVPLAMREPLAFAGTAGECGDGGGGHRSGACRSVWPHTARAAASRCSPRSACVQARLQLRACPRQGLDLDIRFLILKQCTLKSVCTMACVSRAWRDCVYRCALLYPSELELSTEMDARHMSSLLLRAERRVRKITIPTFNQKITLRVQWDLVWRSVARQSKLEALTLSTDMTHPAMAVVAASGTRSAQQAQLNCLRSLCATGPPASTEEVRLGLTGLHFGDVRTVRALERSPAGQRGKLKLDLAACDRCARVRRRTVCRTCNALVPCTEQSQCRAAWHDDVRWDEASRCTECMRWQCAQAGCRDKVEHLGCEVCFGGETCSPCLARRAQEHTVLPAQASTSTSTAGAFEAHMLCSYCDIDAEYASACASCFFEAFEESTTCSKCRRRICWSCFDDDSGPGIKMHHCMGCGSSICSDVAGCQHEWHFCDYTGGVYCEDCVRDDVCKCRSRDLMLKLYGFDCDCPRCMPSLYDYL</sequence>
<feature type="compositionally biased region" description="Basic residues" evidence="1">
    <location>
        <begin position="1"/>
        <end position="11"/>
    </location>
</feature>